<dbReference type="AlphaFoldDB" id="A0A1S3XY45"/>
<dbReference type="GO" id="GO:0003723">
    <property type="term" value="F:RNA binding"/>
    <property type="evidence" value="ECO:0007669"/>
    <property type="project" value="InterPro"/>
</dbReference>
<dbReference type="InterPro" id="IPR058942">
    <property type="entry name" value="AT3G52170-like"/>
</dbReference>
<accession>A0A1S3XY45</accession>
<protein>
    <submittedName>
        <fullName evidence="2">Uncharacterized protein LOC107769893 isoform X1</fullName>
    </submittedName>
</protein>
<proteinExistence type="predicted"/>
<sequence>MTLSRLLLPRLRSRINILECRRWCSSVNNKGEISQSLKTSEVAEQQNAMAVEIFEKKHITEDEGVFPRETHVQKEVGAWNNLVGILHRTKKNFLGNHMEQKSSSTHALASTSDLKDSDNVVSADSHDSGSKNNLKITIHSEKTSVADKEENVDSETSQSSYADTSEPLEVVNMKNTSNSAAPEELLNVSSKECEEITDHRVKGMSFGASSICGKANCNDGVQLINICHHSELVEKEREPLLAEEPSSSVQINSSGEILSKSEEGIMESYKFSSNLKLERSDTSDSSCGSEKVANLVDVSQEKRNNESELEGKNDQMQREEVISDIVSIFEKKGTSNLEQVAYSNSFLLSEVTNKWRDVLVKKSVSSANEHRPAEDISSPILVKSKMEEISSVSSNSFQMMSLGDHDVEADHGAGDQVIYPKSEQSVSREFEHLSETSQNTFGKSGVIKSLIECISDLPPREPSVDRTEENVVDRSFDSSRERSANSSIEAETDKQTFDRKKSKTSSQGVVGKKEKSRRSNTVLEYLNSGVDFCKSIETKGENASFSENLSDENKVTVKFVNLKATESDVSNAFKKFGAIKKVVFPSVKSTKFKVAHVYFESEEGRQKALETSDVSIAKVVLVLEATSAPKGGERMCIPDLIGCPDVPTTLVKHPSRTAMIKNLKHNVSFHDIEKALAFCRSNITGIFFGSSSSIAYVEFETVEDKEIAVEKASLIVLGERLPILRIDTPRTTTIRISNIHFPLSKLVSVCRSLGNVREILQRASNIVDVRFDFTEWPRMLKILNRLNGVQVDGCQLVAKPAPVYSPNVLSVLWSQSEGRRHLKTTFNDMLLKLGGRGEGAVAMTEVVEKFYTDAQER</sequence>
<keyword evidence="1" id="KW-1185">Reference proteome</keyword>
<dbReference type="OMA" id="ERMCIPD"/>
<dbReference type="Pfam" id="PF00076">
    <property type="entry name" value="RRM_1"/>
    <property type="match status" value="1"/>
</dbReference>
<dbReference type="RefSeq" id="XP_016444637.2">
    <property type="nucleotide sequence ID" value="XM_016589151.2"/>
</dbReference>
<reference evidence="1" key="1">
    <citation type="journal article" date="2014" name="Nat. Commun.">
        <title>The tobacco genome sequence and its comparison with those of tomato and potato.</title>
        <authorList>
            <person name="Sierro N."/>
            <person name="Battey J.N."/>
            <person name="Ouadi S."/>
            <person name="Bakaher N."/>
            <person name="Bovet L."/>
            <person name="Willig A."/>
            <person name="Goepfert S."/>
            <person name="Peitsch M.C."/>
            <person name="Ivanov N.V."/>
        </authorList>
    </citation>
    <scope>NUCLEOTIDE SEQUENCE [LARGE SCALE GENOMIC DNA]</scope>
</reference>
<dbReference type="InterPro" id="IPR012677">
    <property type="entry name" value="Nucleotide-bd_a/b_plait_sf"/>
</dbReference>
<dbReference type="PaxDb" id="4097-A0A1S3XY45"/>
<evidence type="ECO:0000313" key="2">
    <source>
        <dbReference type="RefSeq" id="XP_016444637.2"/>
    </source>
</evidence>
<dbReference type="RefSeq" id="XP_016444637.1">
    <property type="nucleotide sequence ID" value="XM_016589151.1"/>
</dbReference>
<dbReference type="PANTHER" id="PTHR34568:SF5">
    <property type="entry name" value="RNA-BINDING (RRM_RBD_RNP MOTIFS) FAMILY PROTEIN"/>
    <property type="match status" value="1"/>
</dbReference>
<reference evidence="2" key="2">
    <citation type="submission" date="2025-08" db="UniProtKB">
        <authorList>
            <consortium name="RefSeq"/>
        </authorList>
    </citation>
    <scope>IDENTIFICATION</scope>
    <source>
        <tissue evidence="2">Leaf</tissue>
    </source>
</reference>
<evidence type="ECO:0000313" key="1">
    <source>
        <dbReference type="Proteomes" id="UP000790787"/>
    </source>
</evidence>
<dbReference type="KEGG" id="nta:107769893"/>
<dbReference type="OrthoDB" id="1938644at2759"/>
<dbReference type="GeneID" id="107769893"/>
<dbReference type="SUPFAM" id="SSF54928">
    <property type="entry name" value="RNA-binding domain, RBD"/>
    <property type="match status" value="2"/>
</dbReference>
<name>A0A1S3XY45_TOBAC</name>
<dbReference type="InterPro" id="IPR035979">
    <property type="entry name" value="RBD_domain_sf"/>
</dbReference>
<dbReference type="SMART" id="SM00360">
    <property type="entry name" value="RRM"/>
    <property type="match status" value="1"/>
</dbReference>
<dbReference type="InterPro" id="IPR000504">
    <property type="entry name" value="RRM_dom"/>
</dbReference>
<dbReference type="Proteomes" id="UP000790787">
    <property type="component" value="Chromosome 14"/>
</dbReference>
<dbReference type="SMR" id="A0A1S3XY45"/>
<dbReference type="Gene3D" id="3.30.70.330">
    <property type="match status" value="1"/>
</dbReference>
<gene>
    <name evidence="2" type="primary">LOC107769893</name>
</gene>
<dbReference type="CDD" id="cd00590">
    <property type="entry name" value="RRM_SF"/>
    <property type="match status" value="1"/>
</dbReference>
<organism evidence="1 2">
    <name type="scientific">Nicotiana tabacum</name>
    <name type="common">Common tobacco</name>
    <dbReference type="NCBI Taxonomy" id="4097"/>
    <lineage>
        <taxon>Eukaryota</taxon>
        <taxon>Viridiplantae</taxon>
        <taxon>Streptophyta</taxon>
        <taxon>Embryophyta</taxon>
        <taxon>Tracheophyta</taxon>
        <taxon>Spermatophyta</taxon>
        <taxon>Magnoliopsida</taxon>
        <taxon>eudicotyledons</taxon>
        <taxon>Gunneridae</taxon>
        <taxon>Pentapetalae</taxon>
        <taxon>asterids</taxon>
        <taxon>lamiids</taxon>
        <taxon>Solanales</taxon>
        <taxon>Solanaceae</taxon>
        <taxon>Nicotianoideae</taxon>
        <taxon>Nicotianeae</taxon>
        <taxon>Nicotiana</taxon>
    </lineage>
</organism>
<dbReference type="PANTHER" id="PTHR34568">
    <property type="entry name" value="RRM DOMAIN-CONTAINING PROTEIN"/>
    <property type="match status" value="1"/>
</dbReference>